<dbReference type="Proteomes" id="UP000189911">
    <property type="component" value="Chromosome B"/>
</dbReference>
<evidence type="ECO:0000256" key="1">
    <source>
        <dbReference type="SAM" id="Phobius"/>
    </source>
</evidence>
<organism evidence="2 3">
    <name type="scientific">Lachancea nothofagi CBS 11611</name>
    <dbReference type="NCBI Taxonomy" id="1266666"/>
    <lineage>
        <taxon>Eukaryota</taxon>
        <taxon>Fungi</taxon>
        <taxon>Dikarya</taxon>
        <taxon>Ascomycota</taxon>
        <taxon>Saccharomycotina</taxon>
        <taxon>Saccharomycetes</taxon>
        <taxon>Saccharomycetales</taxon>
        <taxon>Saccharomycetaceae</taxon>
        <taxon>Lachancea</taxon>
    </lineage>
</organism>
<keyword evidence="1" id="KW-0812">Transmembrane</keyword>
<dbReference type="EMBL" id="LT598450">
    <property type="protein sequence ID" value="SCU81502.1"/>
    <property type="molecule type" value="Genomic_DNA"/>
</dbReference>
<sequence>MRGPLQLFPALKFRLLNCIFNPYILLPHSVFLITTWVLVTIQQTDVSISTNTSPSVVTATTTVIATPTTLTTTIITTQFPTQTPDFELQVKDYLSLKANDTAQVINAHLQSYSSNLEASILGWNNSIQTQLQLEAQHYKSLQQYNQTIFLNLVDQAQVINSSVEYLTTNGLVVTSGSNPDVLAGLSLNITFLQNVFGNISSSLNALESIHRYSLPSVSFQTFFPADVQNWIKNDQDIQTSTSQLINNLESTLNQTNRSMKKRDQISKNTTDYRHKGLELSGIFAGTYLSTVLLFWCLEYLSYRIEIVQFQQTVEKQVVFVEEKQQDIDPIITRLQAHENLQEILRAFDYFAKHPVVSSLGEIQKGLAQRIMPPKARASCGRITKFFNWWLATHGLMLWVLLLTFVVEGQVVSRFINTTVDSKQVFKRETSTINNKTSFERAEPFCSAFEAVVNYKLNATAQQVLWNGQNGTISSVYDEIIKQLNETSQSFPFQAAEISVLRDNQDLTFTNFSSMLASSFLDSNIATTYSTNKKIHKRDLETISGVNYKAVKTVYHQICLVLIFTIVFHHGCGLLLAFF</sequence>
<keyword evidence="1" id="KW-0472">Membrane</keyword>
<keyword evidence="3" id="KW-1185">Reference proteome</keyword>
<proteinExistence type="predicted"/>
<dbReference type="OrthoDB" id="4036011at2759"/>
<name>A0A1G4IWK4_9SACH</name>
<protein>
    <submittedName>
        <fullName evidence="2">LANO_0B03312g1_1</fullName>
    </submittedName>
</protein>
<evidence type="ECO:0000313" key="2">
    <source>
        <dbReference type="EMBL" id="SCU81502.1"/>
    </source>
</evidence>
<keyword evidence="1" id="KW-1133">Transmembrane helix</keyword>
<feature type="transmembrane region" description="Helical" evidence="1">
    <location>
        <begin position="557"/>
        <end position="577"/>
    </location>
</feature>
<accession>A0A1G4IWK4</accession>
<feature type="transmembrane region" description="Helical" evidence="1">
    <location>
        <begin position="386"/>
        <end position="406"/>
    </location>
</feature>
<dbReference type="AlphaFoldDB" id="A0A1G4IWK4"/>
<gene>
    <name evidence="2" type="ORF">LANO_0B03312G</name>
</gene>
<evidence type="ECO:0000313" key="3">
    <source>
        <dbReference type="Proteomes" id="UP000189911"/>
    </source>
</evidence>
<reference evidence="3" key="1">
    <citation type="submission" date="2016-03" db="EMBL/GenBank/DDBJ databases">
        <authorList>
            <person name="Devillers Hugo."/>
        </authorList>
    </citation>
    <scope>NUCLEOTIDE SEQUENCE [LARGE SCALE GENOMIC DNA]</scope>
</reference>